<dbReference type="AlphaFoldDB" id="A0A9W8RVK9"/>
<dbReference type="InterPro" id="IPR010730">
    <property type="entry name" value="HET"/>
</dbReference>
<dbReference type="OrthoDB" id="674604at2759"/>
<sequence>MRLIEARTLNEKGYISFTEFYGDLPKYAILSHTWDGTQEMSFQDCNSVAARSKTGYEKVRKTCELALRDNIEYVWVDTCCIDKTSSAELTEAINSMFAWYQKAEVCYVYLADKVETSSLEDCRWFYRGWTLQELIAPSSMKFFNYPWSYIGSKDSLMGELSAITSIDAAILSHKAPLSSACIAKRLSWAAGRKTTRVEDMSYCLLGICQINMPMLYGEGQAAFDRLQQEIIRSTYDLSLLAWTPSEATDAEFCGFLAKSVRDFASCSKMYPAANSFLDEGEMSIINKGLRLRAPEYILEYSGVRYRYALKLDCMLPGYAEDFLTVPMRKIGPNTFIRARALEESDGSNIVDEPSSFRLEPVFYDENELHTITLLTKVPDLGVQPLLTQARNPNIVSSSRFSLVHLDFPPGVTQVDVHNAPLKSWDAEDCACFGSQSSFQNWGAISFDHTFFVFFWCRQGKKWIFRGTLLDLNSKDVDDLWRQLFFFAEQFGYRQPTVKELLDDVQQEKKTSIQSGSSRTSFRVRRADDHNLCSGPRWKVVFEQESLN</sequence>
<gene>
    <name evidence="2" type="ORF">NW762_010299</name>
</gene>
<dbReference type="Proteomes" id="UP001152049">
    <property type="component" value="Unassembled WGS sequence"/>
</dbReference>
<feature type="domain" description="Heterokaryon incompatibility" evidence="1">
    <location>
        <begin position="27"/>
        <end position="118"/>
    </location>
</feature>
<comment type="caution">
    <text evidence="2">The sequence shown here is derived from an EMBL/GenBank/DDBJ whole genome shotgun (WGS) entry which is preliminary data.</text>
</comment>
<reference evidence="2" key="1">
    <citation type="submission" date="2022-09" db="EMBL/GenBank/DDBJ databases">
        <title>Fusarium specimens isolated from Avocado Roots.</title>
        <authorList>
            <person name="Stajich J."/>
            <person name="Roper C."/>
            <person name="Heimlech-Rivalta G."/>
        </authorList>
    </citation>
    <scope>NUCLEOTIDE SEQUENCE</scope>
    <source>
        <strain evidence="2">CF00136</strain>
    </source>
</reference>
<protein>
    <recommendedName>
        <fullName evidence="1">Heterokaryon incompatibility domain-containing protein</fullName>
    </recommendedName>
</protein>
<accession>A0A9W8RVK9</accession>
<evidence type="ECO:0000259" key="1">
    <source>
        <dbReference type="Pfam" id="PF06985"/>
    </source>
</evidence>
<organism evidence="2 3">
    <name type="scientific">Fusarium torreyae</name>
    <dbReference type="NCBI Taxonomy" id="1237075"/>
    <lineage>
        <taxon>Eukaryota</taxon>
        <taxon>Fungi</taxon>
        <taxon>Dikarya</taxon>
        <taxon>Ascomycota</taxon>
        <taxon>Pezizomycotina</taxon>
        <taxon>Sordariomycetes</taxon>
        <taxon>Hypocreomycetidae</taxon>
        <taxon>Hypocreales</taxon>
        <taxon>Nectriaceae</taxon>
        <taxon>Fusarium</taxon>
    </lineage>
</organism>
<dbReference type="EMBL" id="JAOQAZ010000023">
    <property type="protein sequence ID" value="KAJ4253901.1"/>
    <property type="molecule type" value="Genomic_DNA"/>
</dbReference>
<proteinExistence type="predicted"/>
<evidence type="ECO:0000313" key="3">
    <source>
        <dbReference type="Proteomes" id="UP001152049"/>
    </source>
</evidence>
<evidence type="ECO:0000313" key="2">
    <source>
        <dbReference type="EMBL" id="KAJ4253901.1"/>
    </source>
</evidence>
<name>A0A9W8RVK9_9HYPO</name>
<dbReference type="Pfam" id="PF06985">
    <property type="entry name" value="HET"/>
    <property type="match status" value="1"/>
</dbReference>
<dbReference type="PANTHER" id="PTHR10622:SF12">
    <property type="entry name" value="HET DOMAIN-CONTAINING PROTEIN"/>
    <property type="match status" value="1"/>
</dbReference>
<dbReference type="PANTHER" id="PTHR10622">
    <property type="entry name" value="HET DOMAIN-CONTAINING PROTEIN"/>
    <property type="match status" value="1"/>
</dbReference>
<keyword evidence="3" id="KW-1185">Reference proteome</keyword>